<reference evidence="1 2" key="2">
    <citation type="journal article" date="2013" name="Genome Announc.">
        <title>Genome of the Root-Associated Plant Growth-Promoting Bacterium Variovorax paradoxus Strain EPS.</title>
        <authorList>
            <person name="Han J.I."/>
            <person name="Spain J.C."/>
            <person name="Leadbetter J.R."/>
            <person name="Ovchinnikova G."/>
            <person name="Goodwin L.A."/>
            <person name="Han C.S."/>
            <person name="Woyke T."/>
            <person name="Davenport K.W."/>
            <person name="Orwin P.M."/>
        </authorList>
    </citation>
    <scope>NUCLEOTIDE SEQUENCE [LARGE SCALE GENOMIC DNA]</scope>
    <source>
        <strain evidence="1 2">EPS</strain>
    </source>
</reference>
<reference evidence="2" key="1">
    <citation type="submission" date="2010-12" db="EMBL/GenBank/DDBJ databases">
        <title>Complete sequence of Variovorax paradoxus EPS.</title>
        <authorList>
            <consortium name="US DOE Joint Genome Institute"/>
            <person name="Lucas S."/>
            <person name="Copeland A."/>
            <person name="Lapidus A."/>
            <person name="Cheng J.-F."/>
            <person name="Goodwin L."/>
            <person name="Pitluck S."/>
            <person name="Teshima H."/>
            <person name="Detter J.C."/>
            <person name="Han C."/>
            <person name="Tapia R."/>
            <person name="Land M."/>
            <person name="Hauser L."/>
            <person name="Kyrpides N."/>
            <person name="Ivanova N."/>
            <person name="Ovchinnikova G."/>
            <person name="Orwin P."/>
            <person name="Han J.-I.G."/>
            <person name="Woyke T."/>
        </authorList>
    </citation>
    <scope>NUCLEOTIDE SEQUENCE [LARGE SCALE GENOMIC DNA]</scope>
    <source>
        <strain evidence="2">EPS</strain>
    </source>
</reference>
<name>E6VAN0_VARPE</name>
<protein>
    <recommendedName>
        <fullName evidence="3">Aspartyl/asparaginy/proline hydroxylase domain-containing protein</fullName>
    </recommendedName>
</protein>
<evidence type="ECO:0000313" key="2">
    <source>
        <dbReference type="Proteomes" id="UP000008917"/>
    </source>
</evidence>
<dbReference type="HOGENOM" id="CLU_1124155_0_0_4"/>
<proteinExistence type="predicted"/>
<dbReference type="EMBL" id="CP002417">
    <property type="protein sequence ID" value="ADU35140.1"/>
    <property type="molecule type" value="Genomic_DNA"/>
</dbReference>
<sequence>MSHRLTCYFWNSTALRSRSVSDIVLSGMVDVPQPPARLMADWERDIAETLFLEPGDVEPLPLARARMRWPDHKRCVQAMSEWTEALGLNDVLASSDIALMACRGARYHHDGEQYGSAAFCNLFVSEDKGLDVHFPGIGHRIPLARGTVLMFDTAQPHAVIRRGASGFDAEDFAAGRDCSQLFLTWELPIDNADVARALRIKFDIDPSIASRLNDEQVWLDGARASVCPESGRWRATG</sequence>
<dbReference type="OrthoDB" id="8633987at2"/>
<dbReference type="eggNOG" id="ENOG502ZAFN">
    <property type="taxonomic scope" value="Bacteria"/>
</dbReference>
<accession>E6VAN0</accession>
<evidence type="ECO:0000313" key="1">
    <source>
        <dbReference type="EMBL" id="ADU35140.1"/>
    </source>
</evidence>
<organism evidence="1 2">
    <name type="scientific">Variovorax paradoxus (strain EPS)</name>
    <dbReference type="NCBI Taxonomy" id="595537"/>
    <lineage>
        <taxon>Bacteria</taxon>
        <taxon>Pseudomonadati</taxon>
        <taxon>Pseudomonadota</taxon>
        <taxon>Betaproteobacteria</taxon>
        <taxon>Burkholderiales</taxon>
        <taxon>Comamonadaceae</taxon>
        <taxon>Variovorax</taxon>
    </lineage>
</organism>
<dbReference type="Proteomes" id="UP000008917">
    <property type="component" value="Chromosome"/>
</dbReference>
<gene>
    <name evidence="1" type="ordered locus">Varpa_0922</name>
</gene>
<dbReference type="KEGG" id="vpe:Varpa_0922"/>
<dbReference type="STRING" id="595537.Varpa_0922"/>
<dbReference type="RefSeq" id="WP_013539385.1">
    <property type="nucleotide sequence ID" value="NC_014931.1"/>
</dbReference>
<dbReference type="AlphaFoldDB" id="E6VAN0"/>
<evidence type="ECO:0008006" key="3">
    <source>
        <dbReference type="Google" id="ProtNLM"/>
    </source>
</evidence>